<feature type="transmembrane region" description="Helical" evidence="1">
    <location>
        <begin position="15"/>
        <end position="38"/>
    </location>
</feature>
<gene>
    <name evidence="2" type="ORF">Glove_609g7</name>
</gene>
<keyword evidence="3" id="KW-1185">Reference proteome</keyword>
<comment type="caution">
    <text evidence="2">The sequence shown here is derived from an EMBL/GenBank/DDBJ whole genome shotgun (WGS) entry which is preliminary data.</text>
</comment>
<evidence type="ECO:0000256" key="1">
    <source>
        <dbReference type="SAM" id="Phobius"/>
    </source>
</evidence>
<dbReference type="Proteomes" id="UP000266861">
    <property type="component" value="Unassembled WGS sequence"/>
</dbReference>
<dbReference type="OrthoDB" id="2434933at2759"/>
<dbReference type="AlphaFoldDB" id="A0A397G6I8"/>
<keyword evidence="1" id="KW-1133">Transmembrane helix</keyword>
<evidence type="ECO:0000313" key="3">
    <source>
        <dbReference type="Proteomes" id="UP000266861"/>
    </source>
</evidence>
<keyword evidence="1" id="KW-0812">Transmembrane</keyword>
<protein>
    <submittedName>
        <fullName evidence="2">Uncharacterized protein</fullName>
    </submittedName>
</protein>
<organism evidence="2 3">
    <name type="scientific">Diversispora epigaea</name>
    <dbReference type="NCBI Taxonomy" id="1348612"/>
    <lineage>
        <taxon>Eukaryota</taxon>
        <taxon>Fungi</taxon>
        <taxon>Fungi incertae sedis</taxon>
        <taxon>Mucoromycota</taxon>
        <taxon>Glomeromycotina</taxon>
        <taxon>Glomeromycetes</taxon>
        <taxon>Diversisporales</taxon>
        <taxon>Diversisporaceae</taxon>
        <taxon>Diversispora</taxon>
    </lineage>
</organism>
<sequence>MGTLRTAQDIPPETLQALLSIAVILVAMFNICSLNLFVARVDKNSRWPLSMPEYLRSYAFEYIADLEFEFDVEIGLNIIFFYNSLYNEKFVGHENEWVTVKNQKVIEYGQEYTDDKLNEILEIMPGAIQFPVDQKRLPYSNNQRI</sequence>
<name>A0A397G6I8_9GLOM</name>
<accession>A0A397G6I8</accession>
<proteinExistence type="predicted"/>
<reference evidence="2 3" key="1">
    <citation type="submission" date="2018-08" db="EMBL/GenBank/DDBJ databases">
        <title>Genome and evolution of the arbuscular mycorrhizal fungus Diversispora epigaea (formerly Glomus versiforme) and its bacterial endosymbionts.</title>
        <authorList>
            <person name="Sun X."/>
            <person name="Fei Z."/>
            <person name="Harrison M."/>
        </authorList>
    </citation>
    <scope>NUCLEOTIDE SEQUENCE [LARGE SCALE GENOMIC DNA]</scope>
    <source>
        <strain evidence="2 3">IT104</strain>
    </source>
</reference>
<evidence type="ECO:0000313" key="2">
    <source>
        <dbReference type="EMBL" id="RHZ46661.1"/>
    </source>
</evidence>
<keyword evidence="1" id="KW-0472">Membrane</keyword>
<dbReference type="EMBL" id="PQFF01000506">
    <property type="protein sequence ID" value="RHZ46661.1"/>
    <property type="molecule type" value="Genomic_DNA"/>
</dbReference>